<name>A0ABM8Q695_9BACT</name>
<comment type="caution">
    <text evidence="2">The sequence shown here is derived from an EMBL/GenBank/DDBJ whole genome shotgun (WGS) entry which is preliminary data.</text>
</comment>
<gene>
    <name evidence="2" type="ORF">LMG7974_00957</name>
</gene>
<feature type="transmembrane region" description="Helical" evidence="1">
    <location>
        <begin position="6"/>
        <end position="29"/>
    </location>
</feature>
<keyword evidence="1" id="KW-1133">Transmembrane helix</keyword>
<feature type="transmembrane region" description="Helical" evidence="1">
    <location>
        <begin position="41"/>
        <end position="64"/>
    </location>
</feature>
<evidence type="ECO:0000256" key="1">
    <source>
        <dbReference type="SAM" id="Phobius"/>
    </source>
</evidence>
<protein>
    <submittedName>
        <fullName evidence="2">Uncharacterized protein</fullName>
    </submittedName>
</protein>
<organism evidence="2 3">
    <name type="scientific">Campylobacter majalis</name>
    <dbReference type="NCBI Taxonomy" id="2790656"/>
    <lineage>
        <taxon>Bacteria</taxon>
        <taxon>Pseudomonadati</taxon>
        <taxon>Campylobacterota</taxon>
        <taxon>Epsilonproteobacteria</taxon>
        <taxon>Campylobacterales</taxon>
        <taxon>Campylobacteraceae</taxon>
        <taxon>Campylobacter</taxon>
    </lineage>
</organism>
<sequence>MKLLNAFFIGHILIYALLFSVFVGLKIGYFNHYEIDEYFNIIFVDNVAGLYFLLPCLISGYLILYVNFRNFFRAFYALCLIVSILFWIPDNGKSLGEYLFKNGDTLYVSRKHTYILNQNAQTIKIKN</sequence>
<keyword evidence="1" id="KW-0472">Membrane</keyword>
<reference evidence="2 3" key="1">
    <citation type="submission" date="2020-11" db="EMBL/GenBank/DDBJ databases">
        <authorList>
            <person name="Peeters C."/>
        </authorList>
    </citation>
    <scope>NUCLEOTIDE SEQUENCE [LARGE SCALE GENOMIC DNA]</scope>
    <source>
        <strain evidence="2 3">LMG 7974</strain>
    </source>
</reference>
<evidence type="ECO:0000313" key="2">
    <source>
        <dbReference type="EMBL" id="CAD7288334.1"/>
    </source>
</evidence>
<dbReference type="EMBL" id="CAJHOF010000007">
    <property type="protein sequence ID" value="CAD7288334.1"/>
    <property type="molecule type" value="Genomic_DNA"/>
</dbReference>
<accession>A0ABM8Q695</accession>
<dbReference type="Proteomes" id="UP000789803">
    <property type="component" value="Unassembled WGS sequence"/>
</dbReference>
<dbReference type="RefSeq" id="WP_229932759.1">
    <property type="nucleotide sequence ID" value="NZ_CAJHOF010000007.1"/>
</dbReference>
<feature type="transmembrane region" description="Helical" evidence="1">
    <location>
        <begin position="70"/>
        <end position="88"/>
    </location>
</feature>
<proteinExistence type="predicted"/>
<keyword evidence="3" id="KW-1185">Reference proteome</keyword>
<evidence type="ECO:0000313" key="3">
    <source>
        <dbReference type="Proteomes" id="UP000789803"/>
    </source>
</evidence>
<keyword evidence="1" id="KW-0812">Transmembrane</keyword>